<sequence length="637" mass="73940">MAQSFIDFNIMFDTDTDLEFQLHTIATKYKKLFDDNDALYEDVDSIYNDLNNPTFNVGKNKTFSVAHIMDVVSCLIKTKEYDYIKSFNNNSNNLIILCILIYGIEHKKWSSLVKNEIECRLLENCVSHRYISEEEYEYLCKIKKTKSIKKKSTNNNNNDKINIKHIVDTLWYNGFFQRLYKDRYEYKIKTLKHINKVQLSLSENMIIKHDLSFFDLDIAAGIVVYDYLTGKNPTLQIVKDAAQKLTSSEKYLKFSKNVTSKLVHINQKNNPALYFDWRIGKKKKDIITSIALLLCKSAYKNEGRQLTNKREFFNLEWLFSVCNIYDKCFYANLLKVYDSINYLESTPLVLENNNNNNNNNNDNNNKNNNNIINNKNNNNKNSNKNNNNNNNNNNNRDVASDFVYSSMVSNYTPRGDNITYANIQPQANNNNNNNNILLPRIHKDIINNKTKQDNNIVNKFINNKTGSNSSGSSSNYIGNNNNSKNKNDNNDNSNSDNNDINNNSSIESENVYINMTNAATNLLPIISLPIHNRQLQRFYSITPPPPPSYHSFSSFHNNTYDVPRYSFKRNTYDIPKNSFHTCNTPNTSNTIAIHSFNSDVYDTPRQLRIQCCQCNEFNIHLNKLSCTKCTNTLKRRK</sequence>
<dbReference type="PANTHER" id="PTHR20916">
    <property type="entry name" value="CYSTEINE AND GLYCINE-RICH PROTEIN 2 BINDING PROTEIN"/>
    <property type="match status" value="1"/>
</dbReference>
<organism evidence="2">
    <name type="scientific">Metapenaeus joyneri majanivirus</name>
    <dbReference type="NCBI Taxonomy" id="2984280"/>
    <lineage>
        <taxon>Viruses</taxon>
        <taxon>Viruses incertae sedis</taxon>
        <taxon>Naldaviricetes</taxon>
        <taxon>Nimaviridae</taxon>
    </lineage>
</organism>
<accession>A0A9C7BMN0</accession>
<evidence type="ECO:0000313" key="2">
    <source>
        <dbReference type="EMBL" id="BDT62803.1"/>
    </source>
</evidence>
<feature type="compositionally biased region" description="Low complexity" evidence="1">
    <location>
        <begin position="461"/>
        <end position="503"/>
    </location>
</feature>
<evidence type="ECO:0000256" key="1">
    <source>
        <dbReference type="SAM" id="MobiDB-lite"/>
    </source>
</evidence>
<name>A0A9C7BMN0_9VIRU</name>
<dbReference type="PANTHER" id="PTHR20916:SF26">
    <property type="entry name" value="CYSTEINE-RICH PROTEIN 2-BINDING PROTEIN"/>
    <property type="match status" value="1"/>
</dbReference>
<feature type="region of interest" description="Disordered" evidence="1">
    <location>
        <begin position="460"/>
        <end position="503"/>
    </location>
</feature>
<feature type="compositionally biased region" description="Low complexity" evidence="1">
    <location>
        <begin position="353"/>
        <end position="395"/>
    </location>
</feature>
<feature type="region of interest" description="Disordered" evidence="1">
    <location>
        <begin position="353"/>
        <end position="398"/>
    </location>
</feature>
<protein>
    <submittedName>
        <fullName evidence="2">Uncharacterized protein</fullName>
    </submittedName>
</protein>
<proteinExistence type="predicted"/>
<reference evidence="2" key="1">
    <citation type="submission" date="2022-10" db="EMBL/GenBank/DDBJ databases">
        <title>Genome sequences of endogenous nimaviruses in decapod crustaceans.</title>
        <authorList>
            <person name="Kawato S."/>
            <person name="Nozaki R."/>
            <person name="Kondo H."/>
            <person name="Hirono I."/>
        </authorList>
    </citation>
    <scope>NUCLEOTIDE SEQUENCE</scope>
    <source>
        <strain evidence="2">Tokushima2020</strain>
    </source>
</reference>
<dbReference type="GO" id="GO:0004402">
    <property type="term" value="F:histone acetyltransferase activity"/>
    <property type="evidence" value="ECO:0007669"/>
    <property type="project" value="TreeGrafter"/>
</dbReference>
<dbReference type="EMBL" id="LC738878">
    <property type="protein sequence ID" value="BDT62803.1"/>
    <property type="molecule type" value="Genomic_DNA"/>
</dbReference>